<dbReference type="SUPFAM" id="SSF81296">
    <property type="entry name" value="E set domains"/>
    <property type="match status" value="1"/>
</dbReference>
<gene>
    <name evidence="2" type="ordered locus">SBI_07445</name>
</gene>
<dbReference type="CDD" id="cd00102">
    <property type="entry name" value="IPT"/>
    <property type="match status" value="1"/>
</dbReference>
<dbReference type="KEGG" id="sbh:SBI_07445"/>
<reference evidence="2 3" key="1">
    <citation type="journal article" date="2010" name="J. Bacteriol.">
        <title>Genome sequence of the milbemycin-producing bacterium Streptomyces bingchenggensis.</title>
        <authorList>
            <person name="Wang X.J."/>
            <person name="Yan Y.J."/>
            <person name="Zhang B."/>
            <person name="An J."/>
            <person name="Wang J.J."/>
            <person name="Tian J."/>
            <person name="Jiang L."/>
            <person name="Chen Y.H."/>
            <person name="Huang S.X."/>
            <person name="Yin M."/>
            <person name="Zhang J."/>
            <person name="Gao A.L."/>
            <person name="Liu C.X."/>
            <person name="Zhu Z.X."/>
            <person name="Xiang W.S."/>
        </authorList>
    </citation>
    <scope>NUCLEOTIDE SEQUENCE [LARGE SCALE GENOMIC DNA]</scope>
    <source>
        <strain evidence="2 3">BCW-1</strain>
    </source>
</reference>
<evidence type="ECO:0000259" key="1">
    <source>
        <dbReference type="Pfam" id="PF01833"/>
    </source>
</evidence>
<dbReference type="Proteomes" id="UP000000377">
    <property type="component" value="Chromosome"/>
</dbReference>
<dbReference type="AlphaFoldDB" id="D7C947"/>
<dbReference type="PATRIC" id="fig|749414.3.peg.7657"/>
<organism evidence="2 3">
    <name type="scientific">Streptomyces bingchenggensis (strain BCW-1)</name>
    <dbReference type="NCBI Taxonomy" id="749414"/>
    <lineage>
        <taxon>Bacteria</taxon>
        <taxon>Bacillati</taxon>
        <taxon>Actinomycetota</taxon>
        <taxon>Actinomycetes</taxon>
        <taxon>Kitasatosporales</taxon>
        <taxon>Streptomycetaceae</taxon>
        <taxon>Streptomyces</taxon>
    </lineage>
</organism>
<evidence type="ECO:0000313" key="2">
    <source>
        <dbReference type="EMBL" id="ADI10565.1"/>
    </source>
</evidence>
<dbReference type="HOGENOM" id="CLU_2773983_0_0_11"/>
<dbReference type="Gene3D" id="2.60.40.10">
    <property type="entry name" value="Immunoglobulins"/>
    <property type="match status" value="1"/>
</dbReference>
<evidence type="ECO:0000313" key="3">
    <source>
        <dbReference type="Proteomes" id="UP000000377"/>
    </source>
</evidence>
<accession>D7C947</accession>
<protein>
    <recommendedName>
        <fullName evidence="1">IPT/TIG domain-containing protein</fullName>
    </recommendedName>
</protein>
<proteinExistence type="predicted"/>
<dbReference type="InterPro" id="IPR013783">
    <property type="entry name" value="Ig-like_fold"/>
</dbReference>
<keyword evidence="3" id="KW-1185">Reference proteome</keyword>
<dbReference type="Pfam" id="PF01833">
    <property type="entry name" value="TIG"/>
    <property type="match status" value="1"/>
</dbReference>
<dbReference type="InterPro" id="IPR014756">
    <property type="entry name" value="Ig_E-set"/>
</dbReference>
<feature type="domain" description="IPT/TIG" evidence="1">
    <location>
        <begin position="2"/>
        <end position="68"/>
    </location>
</feature>
<dbReference type="STRING" id="749414.SBI_07445"/>
<dbReference type="InterPro" id="IPR002909">
    <property type="entry name" value="IPT_dom"/>
</dbReference>
<dbReference type="GO" id="GO:0005975">
    <property type="term" value="P:carbohydrate metabolic process"/>
    <property type="evidence" value="ECO:0007669"/>
    <property type="project" value="UniProtKB-ARBA"/>
</dbReference>
<dbReference type="EMBL" id="CP002047">
    <property type="protein sequence ID" value="ADI10565.1"/>
    <property type="molecule type" value="Genomic_DNA"/>
</dbReference>
<sequence>MGGGNTVVISGDHLSTATAVKFGATSLFPTVDSSSQITVTAPVAPGPRDVLVQVITPGGPSNALTYAYA</sequence>
<name>D7C947_STRBB</name>